<feature type="active site" description="Proton acceptor" evidence="5">
    <location>
        <position position="62"/>
    </location>
</feature>
<comment type="catalytic activity">
    <reaction evidence="1 7">
        <text>dTDP-4-dehydro-6-deoxy-alpha-D-glucose = dTDP-4-dehydro-beta-L-rhamnose</text>
        <dbReference type="Rhea" id="RHEA:16969"/>
        <dbReference type="ChEBI" id="CHEBI:57649"/>
        <dbReference type="ChEBI" id="CHEBI:62830"/>
        <dbReference type="EC" id="5.1.3.13"/>
    </reaction>
</comment>
<dbReference type="EC" id="5.1.3.13" evidence="3 7"/>
<dbReference type="GO" id="GO:0000271">
    <property type="term" value="P:polysaccharide biosynthetic process"/>
    <property type="evidence" value="ECO:0007669"/>
    <property type="project" value="TreeGrafter"/>
</dbReference>
<dbReference type="InterPro" id="IPR014710">
    <property type="entry name" value="RmlC-like_jellyroll"/>
</dbReference>
<dbReference type="NCBIfam" id="TIGR01221">
    <property type="entry name" value="rmlC"/>
    <property type="match status" value="1"/>
</dbReference>
<evidence type="ECO:0000256" key="7">
    <source>
        <dbReference type="RuleBase" id="RU364069"/>
    </source>
</evidence>
<dbReference type="Pfam" id="PF00908">
    <property type="entry name" value="dTDP_sugar_isom"/>
    <property type="match status" value="1"/>
</dbReference>
<dbReference type="EMBL" id="MH325892">
    <property type="protein sequence ID" value="AWU66634.1"/>
    <property type="molecule type" value="Genomic_DNA"/>
</dbReference>
<evidence type="ECO:0000256" key="6">
    <source>
        <dbReference type="PIRSR" id="PIRSR600888-3"/>
    </source>
</evidence>
<dbReference type="CDD" id="cd00438">
    <property type="entry name" value="cupin_RmlC"/>
    <property type="match status" value="1"/>
</dbReference>
<dbReference type="GO" id="GO:0008830">
    <property type="term" value="F:dTDP-4-dehydrorhamnose 3,5-epimerase activity"/>
    <property type="evidence" value="ECO:0007669"/>
    <property type="project" value="UniProtKB-UniRule"/>
</dbReference>
<feature type="active site" description="Proton donor" evidence="5">
    <location>
        <position position="132"/>
    </location>
</feature>
<evidence type="ECO:0000256" key="4">
    <source>
        <dbReference type="ARBA" id="ARBA00019595"/>
    </source>
</evidence>
<evidence type="ECO:0000256" key="5">
    <source>
        <dbReference type="PIRSR" id="PIRSR600888-1"/>
    </source>
</evidence>
<comment type="function">
    <text evidence="2 7">Catalyzes the epimerization of the C3' and C5'positions of dTDP-6-deoxy-D-xylo-4-hexulose, forming dTDP-6-deoxy-L-lyxo-4-hexulose.</text>
</comment>
<evidence type="ECO:0000256" key="3">
    <source>
        <dbReference type="ARBA" id="ARBA00012098"/>
    </source>
</evidence>
<dbReference type="InterPro" id="IPR000888">
    <property type="entry name" value="RmlC-like"/>
</dbReference>
<evidence type="ECO:0000256" key="2">
    <source>
        <dbReference type="ARBA" id="ARBA00001997"/>
    </source>
</evidence>
<feature type="site" description="Participates in a stacking interaction with the thymidine ring of dTDP-4-oxo-6-deoxyglucose" evidence="6">
    <location>
        <position position="138"/>
    </location>
</feature>
<reference evidence="8" key="1">
    <citation type="submission" date="2018-05" db="EMBL/GenBank/DDBJ databases">
        <authorList>
            <person name="Lanie J.A."/>
            <person name="Ng W.-L."/>
            <person name="Kazmierczak K.M."/>
            <person name="Andrzejewski T.M."/>
            <person name="Davidsen T.M."/>
            <person name="Wayne K.J."/>
            <person name="Tettelin H."/>
            <person name="Glass J.I."/>
            <person name="Rusch D."/>
            <person name="Podicherti R."/>
            <person name="Tsui H.-C.T."/>
            <person name="Winkler M.E."/>
        </authorList>
    </citation>
    <scope>NUCLEOTIDE SEQUENCE</scope>
    <source>
        <strain evidence="8">O12_G3535</strain>
    </source>
</reference>
<protein>
    <recommendedName>
        <fullName evidence="4 7">dTDP-4-dehydrorhamnose 3,5-epimerase</fullName>
        <ecNumber evidence="3 7">5.1.3.13</ecNumber>
    </recommendedName>
    <alternativeName>
        <fullName evidence="7">Thymidine diphospho-4-keto-rhamnose 3,5-epimerase</fullName>
    </alternativeName>
</protein>
<comment type="pathway">
    <text evidence="7">Carbohydrate biosynthesis; dTDP-L-rhamnose biosynthesis.</text>
</comment>
<comment type="subunit">
    <text evidence="7">Homodimer.</text>
</comment>
<evidence type="ECO:0000256" key="1">
    <source>
        <dbReference type="ARBA" id="ARBA00001298"/>
    </source>
</evidence>
<dbReference type="GO" id="GO:0005829">
    <property type="term" value="C:cytosol"/>
    <property type="evidence" value="ECO:0007669"/>
    <property type="project" value="TreeGrafter"/>
</dbReference>
<evidence type="ECO:0000313" key="8">
    <source>
        <dbReference type="EMBL" id="AWU66634.1"/>
    </source>
</evidence>
<organism evidence="8">
    <name type="scientific">Citrobacter gillenii</name>
    <dbReference type="NCBI Taxonomy" id="67828"/>
    <lineage>
        <taxon>Bacteria</taxon>
        <taxon>Pseudomonadati</taxon>
        <taxon>Pseudomonadota</taxon>
        <taxon>Gammaproteobacteria</taxon>
        <taxon>Enterobacterales</taxon>
        <taxon>Enterobacteriaceae</taxon>
        <taxon>Citrobacter</taxon>
        <taxon>Citrobacter freundii complex</taxon>
    </lineage>
</organism>
<comment type="similarity">
    <text evidence="7">Belongs to the dTDP-4-dehydrorhamnose 3,5-epimerase family.</text>
</comment>
<dbReference type="InterPro" id="IPR011051">
    <property type="entry name" value="RmlC_Cupin_sf"/>
</dbReference>
<dbReference type="UniPathway" id="UPA00124"/>
<sequence length="185" mass="21292">MNVIKTEIPDVLIFEPTVFGDERGFFMESFNQKVFEEAVGRKVDFVQDNHSKSGKGVLRGLHYQLPPFAQGKLVRCIVGEVFDVAVDIRKSSETFGKWVGVKLTAENKKQLWIPEGFAHGFLVLSNVAEFVYKTNNYYMPAYEKGILWNDPQLDIKWSEDDKNDDYTLSIKDKSQHFLKNANVFE</sequence>
<dbReference type="Gene3D" id="2.60.120.10">
    <property type="entry name" value="Jelly Rolls"/>
    <property type="match status" value="1"/>
</dbReference>
<keyword evidence="7" id="KW-0413">Isomerase</keyword>
<proteinExistence type="inferred from homology"/>
<accession>A0A2Z4BWQ8</accession>
<gene>
    <name evidence="8" type="primary">rmlC</name>
</gene>
<dbReference type="PANTHER" id="PTHR21047">
    <property type="entry name" value="DTDP-6-DEOXY-D-GLUCOSE-3,5 EPIMERASE"/>
    <property type="match status" value="1"/>
</dbReference>
<dbReference type="PANTHER" id="PTHR21047:SF2">
    <property type="entry name" value="THYMIDINE DIPHOSPHO-4-KETO-RHAMNOSE 3,5-EPIMERASE"/>
    <property type="match status" value="1"/>
</dbReference>
<dbReference type="AlphaFoldDB" id="A0A2Z4BWQ8"/>
<name>A0A2Z4BWQ8_9ENTR</name>
<dbReference type="SUPFAM" id="SSF51182">
    <property type="entry name" value="RmlC-like cupins"/>
    <property type="match status" value="1"/>
</dbReference>
<dbReference type="GO" id="GO:0019305">
    <property type="term" value="P:dTDP-rhamnose biosynthetic process"/>
    <property type="evidence" value="ECO:0007669"/>
    <property type="project" value="UniProtKB-UniRule"/>
</dbReference>